<feature type="region of interest" description="Disordered" evidence="6">
    <location>
        <begin position="1243"/>
        <end position="1283"/>
    </location>
</feature>
<sequence>MKNLVLLGEIRRKLDDSTSPSASISKDIVSLCEVLPHNFDSESSTAVLAENGIATKVTEDGDVVWRCNLEEELEDVGGGGWFDISFIDPELVCLSKRGAIVTVDPTTGAAELVGVFDQGLEAAAWSPDKEILLMVTSIEDDGDEDGGENKDPEINSHLMTMNASFEVLAEIRIPKYVPSSTSADSKISVAWRPDGTLCAVSSVDAEDSMRNVRIYKRETLEVHAIGRSEDASGALVKNLQNASIAWAGTGCSQLLAGVQRKGKKTQQVVFFESNGLRHREFLLRESPSTVVSSLDWNATSDILAVSLREEDGLEKIQLWHRCNYHWYLKHELRFRDRRLQLVKFSKESPHKLLVLLCGLEWRKYEVRWDPSTILSFEEKSLAFVVDGSCLNLTAFQKALIPPPMCANSYAMLFPINGIAFCEANHYLGSSLVHVSNGDLTLLQHTKGTASSFSQTKVLWGDTNGIDQSSLRSFLIVGSEEDKLHVVAFQCAPCNEKEDEIVEITISNLDTQEPRSDIISSHSLEGRLQRAVQWSDTMDGCILQLHDGSLFEYERSRPTRVVPSEVEPLLELCPWISAIKDVAPYSDSSHSDYNKSRFVFGLSSKSRLYLNDVMLADSASSFFLSLNHEFLCYVTTGSRCQTRFLPLKEVHAFDALMGPEQNYVLEGYEPRSVEQGSRVVAILPRQPQMILQMPRGNLESIHPLALVLQFLMTRITSGAYGEAFRIMRKHKVDLNLIVDLHPKEFLESGIISFVKQVDKIDYLNLFLSTLQNYDVTQARFPVPTWIQSSNEKTKEVPSFDFSTKVNNICRKARSVMIGIEKTGEKPSRYYLLPVLSTFAKENPPRLDEALSLIKDDAQKLNTGKSSKNPLFSENAQSSIKYLAFLAEYELLFETALGMYDFEIARAVARNSQMDPKIYLPMLKRFNTLPMFFSRYEVDLRLKRFDLALKHLYESNAGNEVLDCFPQFQISEGNSFDDCMKLVNEHKLHKLGLELFRSNTDKTRTILMALGNSLLEQNRPSTALTIYLSTEPPDIEGAMRAARSARDWKCYFSLLEARDNDGHENQEEFRLERRRQAGREIADEIKASAFTPQSVRQANLDASRLLLDYGDDLIGAVDCLTTAHCWSEAYRVATLHSRKDLMKRCVDGAIAFAHISLDNIVDRVEEFEKTNLKYFEVLKLRKNNVFLQGPEPAGSVGGETGSLFSLASNASNMSLRSTASTSSSSSIGSNVSSVISVRTANTFSMTGNKDGINRHRSKFNKGKKEKKRGRKKKPRRKPGSEEELQGLVGILKSSCPDLDYSSTITETIQFLMIVQNLPLARELFDGYNRMRDSIEKSQSERMENMTKEKNEAERLTRSHGIEHELNHILVELPIEKEVDSMVCAQLATSLSDFFDFLPN</sequence>
<dbReference type="GO" id="GO:0000049">
    <property type="term" value="F:tRNA binding"/>
    <property type="evidence" value="ECO:0007669"/>
    <property type="project" value="TreeGrafter"/>
</dbReference>
<keyword evidence="5" id="KW-0819">tRNA processing</keyword>
<evidence type="ECO:0008006" key="11">
    <source>
        <dbReference type="Google" id="ProtNLM"/>
    </source>
</evidence>
<dbReference type="PIRSF" id="PIRSF017233">
    <property type="entry name" value="IKAP"/>
    <property type="match status" value="1"/>
</dbReference>
<evidence type="ECO:0000256" key="2">
    <source>
        <dbReference type="ARBA" id="ARBA00005043"/>
    </source>
</evidence>
<evidence type="ECO:0000256" key="3">
    <source>
        <dbReference type="ARBA" id="ARBA00006086"/>
    </source>
</evidence>
<evidence type="ECO:0000256" key="6">
    <source>
        <dbReference type="SAM" id="MobiDB-lite"/>
    </source>
</evidence>
<reference evidence="10" key="1">
    <citation type="submission" date="2021-01" db="EMBL/GenBank/DDBJ databases">
        <authorList>
            <person name="Corre E."/>
            <person name="Pelletier E."/>
            <person name="Niang G."/>
            <person name="Scheremetjew M."/>
            <person name="Finn R."/>
            <person name="Kale V."/>
            <person name="Holt S."/>
            <person name="Cochrane G."/>
            <person name="Meng A."/>
            <person name="Brown T."/>
            <person name="Cohen L."/>
        </authorList>
    </citation>
    <scope>NUCLEOTIDE SEQUENCE</scope>
    <source>
        <strain evidence="10">10249 10 AB</strain>
    </source>
</reference>
<dbReference type="PANTHER" id="PTHR12747:SF0">
    <property type="entry name" value="ELONGATOR COMPLEX PROTEIN 1"/>
    <property type="match status" value="1"/>
</dbReference>
<evidence type="ECO:0000259" key="7">
    <source>
        <dbReference type="Pfam" id="PF04762"/>
    </source>
</evidence>
<feature type="compositionally biased region" description="Basic residues" evidence="6">
    <location>
        <begin position="1252"/>
        <end position="1275"/>
    </location>
</feature>
<dbReference type="Pfam" id="PF23925">
    <property type="entry name" value="A-sol_ELP1"/>
    <property type="match status" value="1"/>
</dbReference>
<dbReference type="InterPro" id="IPR006849">
    <property type="entry name" value="Elp1"/>
</dbReference>
<protein>
    <recommendedName>
        <fullName evidence="11">Elongator complex protein 1</fullName>
    </recommendedName>
</protein>
<dbReference type="GO" id="GO:0002926">
    <property type="term" value="P:tRNA wobble base 5-methoxycarbonylmethyl-2-thiouridinylation"/>
    <property type="evidence" value="ECO:0007669"/>
    <property type="project" value="TreeGrafter"/>
</dbReference>
<dbReference type="PANTHER" id="PTHR12747">
    <property type="entry name" value="ELONGATOR COMPLEX PROTEIN 1"/>
    <property type="match status" value="1"/>
</dbReference>
<comment type="subcellular location">
    <subcellularLocation>
        <location evidence="1">Cytoplasm</location>
    </subcellularLocation>
</comment>
<evidence type="ECO:0000313" key="10">
    <source>
        <dbReference type="EMBL" id="CAE0709231.1"/>
    </source>
</evidence>
<dbReference type="GO" id="GO:0005829">
    <property type="term" value="C:cytosol"/>
    <property type="evidence" value="ECO:0007669"/>
    <property type="project" value="TreeGrafter"/>
</dbReference>
<comment type="similarity">
    <text evidence="3">Belongs to the ELP1/IKA1 family.</text>
</comment>
<dbReference type="Pfam" id="PF23797">
    <property type="entry name" value="Beta-prop_ELP1_2nd"/>
    <property type="match status" value="1"/>
</dbReference>
<dbReference type="InterPro" id="IPR056164">
    <property type="entry name" value="Beta-prop_ELP1_1st"/>
</dbReference>
<keyword evidence="4" id="KW-0963">Cytoplasm</keyword>
<comment type="pathway">
    <text evidence="2">tRNA modification; 5-methoxycarbonylmethyl-2-thiouridine-tRNA biosynthesis.</text>
</comment>
<feature type="domain" description="ELP1 alpha-solenoid" evidence="9">
    <location>
        <begin position="704"/>
        <end position="922"/>
    </location>
</feature>
<name>A0A7S4AAQ5_9STRA</name>
<evidence type="ECO:0000259" key="9">
    <source>
        <dbReference type="Pfam" id="PF23925"/>
    </source>
</evidence>
<dbReference type="InterPro" id="IPR056167">
    <property type="entry name" value="A-sol_ELP1"/>
</dbReference>
<feature type="domain" description="ELP1 first N-terminal beta-propeller" evidence="7">
    <location>
        <begin position="1"/>
        <end position="174"/>
    </location>
</feature>
<evidence type="ECO:0000256" key="4">
    <source>
        <dbReference type="ARBA" id="ARBA00022490"/>
    </source>
</evidence>
<gene>
    <name evidence="10" type="ORF">PAUS00366_LOCUS1951</name>
</gene>
<dbReference type="EMBL" id="HBIX01002583">
    <property type="protein sequence ID" value="CAE0709231.1"/>
    <property type="molecule type" value="Transcribed_RNA"/>
</dbReference>
<organism evidence="10">
    <name type="scientific">Pseudo-nitzschia australis</name>
    <dbReference type="NCBI Taxonomy" id="44445"/>
    <lineage>
        <taxon>Eukaryota</taxon>
        <taxon>Sar</taxon>
        <taxon>Stramenopiles</taxon>
        <taxon>Ochrophyta</taxon>
        <taxon>Bacillariophyta</taxon>
        <taxon>Bacillariophyceae</taxon>
        <taxon>Bacillariophycidae</taxon>
        <taxon>Bacillariales</taxon>
        <taxon>Bacillariaceae</taxon>
        <taxon>Pseudo-nitzschia</taxon>
    </lineage>
</organism>
<feature type="domain" description="ELP1 N-terminal second beta-propeller" evidence="8">
    <location>
        <begin position="384"/>
        <end position="679"/>
    </location>
</feature>
<dbReference type="GO" id="GO:0033588">
    <property type="term" value="C:elongator holoenzyme complex"/>
    <property type="evidence" value="ECO:0007669"/>
    <property type="project" value="InterPro"/>
</dbReference>
<accession>A0A7S4AAQ5</accession>
<evidence type="ECO:0000259" key="8">
    <source>
        <dbReference type="Pfam" id="PF23797"/>
    </source>
</evidence>
<proteinExistence type="inferred from homology"/>
<dbReference type="SUPFAM" id="SSF69322">
    <property type="entry name" value="Tricorn protease domain 2"/>
    <property type="match status" value="1"/>
</dbReference>
<feature type="domain" description="ELP1 first N-terminal beta-propeller" evidence="7">
    <location>
        <begin position="181"/>
        <end position="343"/>
    </location>
</feature>
<dbReference type="UniPathway" id="UPA00988"/>
<evidence type="ECO:0000256" key="1">
    <source>
        <dbReference type="ARBA" id="ARBA00004496"/>
    </source>
</evidence>
<evidence type="ECO:0000256" key="5">
    <source>
        <dbReference type="ARBA" id="ARBA00022694"/>
    </source>
</evidence>
<dbReference type="InterPro" id="IPR056165">
    <property type="entry name" value="Beta-prop_ELP1_2nd"/>
</dbReference>
<dbReference type="Pfam" id="PF04762">
    <property type="entry name" value="Beta-prop_ELP1_1st"/>
    <property type="match status" value="2"/>
</dbReference>